<protein>
    <recommendedName>
        <fullName evidence="3">Transposase</fullName>
    </recommendedName>
</protein>
<dbReference type="AlphaFoldDB" id="A0AAV4SHY0"/>
<dbReference type="EMBL" id="BPLR01009572">
    <property type="protein sequence ID" value="GIY32969.1"/>
    <property type="molecule type" value="Genomic_DNA"/>
</dbReference>
<evidence type="ECO:0000313" key="1">
    <source>
        <dbReference type="EMBL" id="GIY32969.1"/>
    </source>
</evidence>
<dbReference type="Proteomes" id="UP001054945">
    <property type="component" value="Unassembled WGS sequence"/>
</dbReference>
<proteinExistence type="predicted"/>
<sequence length="72" mass="8379">MHEYRSRSGSLLISLCRNSMDLRLCKRCASEIVEAKEKPTMDLHLHLLLLGTEGKVHFHRYGLRTKRGEELN</sequence>
<name>A0AAV4SHY0_CAEEX</name>
<comment type="caution">
    <text evidence="1">The sequence shown here is derived from an EMBL/GenBank/DDBJ whole genome shotgun (WGS) entry which is preliminary data.</text>
</comment>
<accession>A0AAV4SHY0</accession>
<keyword evidence="2" id="KW-1185">Reference proteome</keyword>
<evidence type="ECO:0008006" key="3">
    <source>
        <dbReference type="Google" id="ProtNLM"/>
    </source>
</evidence>
<evidence type="ECO:0000313" key="2">
    <source>
        <dbReference type="Proteomes" id="UP001054945"/>
    </source>
</evidence>
<reference evidence="1 2" key="1">
    <citation type="submission" date="2021-06" db="EMBL/GenBank/DDBJ databases">
        <title>Caerostris extrusa draft genome.</title>
        <authorList>
            <person name="Kono N."/>
            <person name="Arakawa K."/>
        </authorList>
    </citation>
    <scope>NUCLEOTIDE SEQUENCE [LARGE SCALE GENOMIC DNA]</scope>
</reference>
<organism evidence="1 2">
    <name type="scientific">Caerostris extrusa</name>
    <name type="common">Bark spider</name>
    <name type="synonym">Caerostris bankana</name>
    <dbReference type="NCBI Taxonomy" id="172846"/>
    <lineage>
        <taxon>Eukaryota</taxon>
        <taxon>Metazoa</taxon>
        <taxon>Ecdysozoa</taxon>
        <taxon>Arthropoda</taxon>
        <taxon>Chelicerata</taxon>
        <taxon>Arachnida</taxon>
        <taxon>Araneae</taxon>
        <taxon>Araneomorphae</taxon>
        <taxon>Entelegynae</taxon>
        <taxon>Araneoidea</taxon>
        <taxon>Araneidae</taxon>
        <taxon>Caerostris</taxon>
    </lineage>
</organism>
<gene>
    <name evidence="1" type="ORF">CEXT_720311</name>
</gene>